<dbReference type="InterPro" id="IPR024165">
    <property type="entry name" value="Kan/Strep_kinase"/>
</dbReference>
<dbReference type="InterPro" id="IPR011009">
    <property type="entry name" value="Kinase-like_dom_sf"/>
</dbReference>
<feature type="domain" description="Aminoglycoside phosphotransferase" evidence="9">
    <location>
        <begin position="38"/>
        <end position="280"/>
    </location>
</feature>
<reference evidence="10 11" key="1">
    <citation type="journal article" date="2016" name="Arch. Microbiol.">
        <title>Streptomyces zhihengii sp. nov., isolated from rhizospheric soil of Psammosilene tunicoides.</title>
        <authorList>
            <person name="Huang M.J."/>
            <person name="Fei J.J."/>
            <person name="Salam N."/>
            <person name="Kim C.J."/>
            <person name="Hozzein W.N."/>
            <person name="Xiao M."/>
            <person name="Huang H.Q."/>
            <person name="Li W.J."/>
        </authorList>
    </citation>
    <scope>NUCLEOTIDE SEQUENCE [LARGE SCALE GENOMIC DNA]</scope>
    <source>
        <strain evidence="10 11">YIM T102</strain>
    </source>
</reference>
<sequence length="289" mass="30727">MPSSPPPEPQDERPAQPRTAPDAPREAPPAPPGADGDWLPVGGGESGAAVFRGADATRYAKCVPAADTEALRAERDRITWLSGQGVPGPRVLDWYSGDAGACLVSSAVPGTGADRLPPEALRAAWGSVTDAVRRLHRLPAAECPYDRGLDIMVAAARDVVARGAVDPAFLPDEQQHTPAGLLLERVLAQVPRRRAQEPADTVVCHGDLCLPNILVDPHTLEVTGFIDLGRLGRADRHADVALLLANARETWADEEQAEAADAAFAEGYGMVPDPGRLRFYLDLDPLTWG</sequence>
<dbReference type="Pfam" id="PF01636">
    <property type="entry name" value="APH"/>
    <property type="match status" value="1"/>
</dbReference>
<evidence type="ECO:0000256" key="7">
    <source>
        <dbReference type="PIRNR" id="PIRNR000706"/>
    </source>
</evidence>
<evidence type="ECO:0000256" key="5">
    <source>
        <dbReference type="ARBA" id="ARBA00022840"/>
    </source>
</evidence>
<dbReference type="PANTHER" id="PTHR21310:SF41">
    <property type="entry name" value="3'-PHOSPHOTRANSFERASE, PUTATIVE-RELATED"/>
    <property type="match status" value="1"/>
</dbReference>
<gene>
    <name evidence="10" type="ORF">JE024_33675</name>
</gene>
<comment type="caution">
    <text evidence="10">The sequence shown here is derived from an EMBL/GenBank/DDBJ whole genome shotgun (WGS) entry which is preliminary data.</text>
</comment>
<feature type="region of interest" description="Disordered" evidence="8">
    <location>
        <begin position="1"/>
        <end position="43"/>
    </location>
</feature>
<evidence type="ECO:0000256" key="6">
    <source>
        <dbReference type="ARBA" id="ARBA00023251"/>
    </source>
</evidence>
<dbReference type="PIRSF" id="PIRSF000706">
    <property type="entry name" value="Kanamycin_kin"/>
    <property type="match status" value="1"/>
</dbReference>
<evidence type="ECO:0000259" key="9">
    <source>
        <dbReference type="Pfam" id="PF01636"/>
    </source>
</evidence>
<dbReference type="Gene3D" id="3.30.200.20">
    <property type="entry name" value="Phosphorylase Kinase, domain 1"/>
    <property type="match status" value="1"/>
</dbReference>
<accession>A0ABS2V300</accession>
<dbReference type="PANTHER" id="PTHR21310">
    <property type="entry name" value="AMINOGLYCOSIDE PHOSPHOTRANSFERASE-RELATED-RELATED"/>
    <property type="match status" value="1"/>
</dbReference>
<evidence type="ECO:0000256" key="8">
    <source>
        <dbReference type="SAM" id="MobiDB-lite"/>
    </source>
</evidence>
<dbReference type="Proteomes" id="UP000664109">
    <property type="component" value="Unassembled WGS sequence"/>
</dbReference>
<dbReference type="RefSeq" id="WP_205377664.1">
    <property type="nucleotide sequence ID" value="NZ_JAFEJA010000002.1"/>
</dbReference>
<protein>
    <submittedName>
        <fullName evidence="10">APH(3'') family aminoglycoside O-phosphotransferase</fullName>
    </submittedName>
</protein>
<dbReference type="InterPro" id="IPR002575">
    <property type="entry name" value="Aminoglycoside_PTrfase"/>
</dbReference>
<proteinExistence type="inferred from homology"/>
<dbReference type="NCBIfam" id="NF032896">
    <property type="entry name" value="APH_3pp"/>
    <property type="match status" value="1"/>
</dbReference>
<evidence type="ECO:0000256" key="4">
    <source>
        <dbReference type="ARBA" id="ARBA00022777"/>
    </source>
</evidence>
<keyword evidence="6 7" id="KW-0046">Antibiotic resistance</keyword>
<name>A0ABS2V300_9ACTN</name>
<evidence type="ECO:0000256" key="1">
    <source>
        <dbReference type="ARBA" id="ARBA00006219"/>
    </source>
</evidence>
<keyword evidence="3 7" id="KW-0547">Nucleotide-binding</keyword>
<dbReference type="SUPFAM" id="SSF56112">
    <property type="entry name" value="Protein kinase-like (PK-like)"/>
    <property type="match status" value="1"/>
</dbReference>
<keyword evidence="2 7" id="KW-0808">Transferase</keyword>
<evidence type="ECO:0000313" key="11">
    <source>
        <dbReference type="Proteomes" id="UP000664109"/>
    </source>
</evidence>
<organism evidence="10 11">
    <name type="scientific">Streptomyces zhihengii</name>
    <dbReference type="NCBI Taxonomy" id="1818004"/>
    <lineage>
        <taxon>Bacteria</taxon>
        <taxon>Bacillati</taxon>
        <taxon>Actinomycetota</taxon>
        <taxon>Actinomycetes</taxon>
        <taxon>Kitasatosporales</taxon>
        <taxon>Streptomycetaceae</taxon>
        <taxon>Streptomyces</taxon>
    </lineage>
</organism>
<dbReference type="InterPro" id="IPR051678">
    <property type="entry name" value="AGP_Transferase"/>
</dbReference>
<keyword evidence="11" id="KW-1185">Reference proteome</keyword>
<comment type="similarity">
    <text evidence="1 7">Belongs to the aminoglycoside phosphotransferase family.</text>
</comment>
<dbReference type="EMBL" id="JAFEJA010000002">
    <property type="protein sequence ID" value="MBM9623547.1"/>
    <property type="molecule type" value="Genomic_DNA"/>
</dbReference>
<evidence type="ECO:0000256" key="2">
    <source>
        <dbReference type="ARBA" id="ARBA00022679"/>
    </source>
</evidence>
<dbReference type="CDD" id="cd05150">
    <property type="entry name" value="APH"/>
    <property type="match status" value="1"/>
</dbReference>
<keyword evidence="5 7" id="KW-0067">ATP-binding</keyword>
<evidence type="ECO:0000313" key="10">
    <source>
        <dbReference type="EMBL" id="MBM9623547.1"/>
    </source>
</evidence>
<evidence type="ECO:0000256" key="3">
    <source>
        <dbReference type="ARBA" id="ARBA00022741"/>
    </source>
</evidence>
<dbReference type="Gene3D" id="3.90.1200.10">
    <property type="match status" value="1"/>
</dbReference>
<keyword evidence="4 7" id="KW-0418">Kinase</keyword>